<proteinExistence type="predicted"/>
<dbReference type="RefSeq" id="YP_009278711.1">
    <property type="nucleotide sequence ID" value="NC_031010.1"/>
</dbReference>
<dbReference type="KEGG" id="vg:29061950"/>
<protein>
    <submittedName>
        <fullName evidence="1">Uncharacterized protein</fullName>
    </submittedName>
</protein>
<dbReference type="GeneID" id="29061950"/>
<name>A0A1B2IDX0_9CAUD</name>
<dbReference type="Proteomes" id="UP000202923">
    <property type="component" value="Genome"/>
</dbReference>
<reference evidence="1 2" key="1">
    <citation type="submission" date="2016-06" db="EMBL/GenBank/DDBJ databases">
        <authorList>
            <person name="Kjaerup R.B."/>
            <person name="Dalgaard T.S."/>
            <person name="Juul-Madsen H.R."/>
        </authorList>
    </citation>
    <scope>NUCLEOTIDE SEQUENCE [LARGE SCALE GENOMIC DNA]</scope>
</reference>
<sequence length="230" mass="26117">MDLKFDRRAILIPVAGLAAGIANGDTYRYREDQRKAMVECLLRDVLEESGGREDAHTLSTPRGKLGRHYFELSRYYEEDNPSSEVCNAYNRSVIKARIKALLAKHSLYEACVAEDQSVVNSISAGYTVTWFGKKGKHLPLQHKHIVVTWVRPRLDYQSMDVTTFIERVITALGKKYPREQVKQTVHAIPLGVLLSSYPHGAMAEDLREHPYQTWDGLLQFVTSRLKGGLK</sequence>
<accession>A0A1B2IDX0</accession>
<dbReference type="EMBL" id="KX397369">
    <property type="protein sequence ID" value="ANZ49458.1"/>
    <property type="molecule type" value="Genomic_DNA"/>
</dbReference>
<evidence type="ECO:0000313" key="2">
    <source>
        <dbReference type="Proteomes" id="UP000202923"/>
    </source>
</evidence>
<organism evidence="1 2">
    <name type="scientific">Erwinia phage vB_EamM_Kwan</name>
    <dbReference type="NCBI Taxonomy" id="1883374"/>
    <lineage>
        <taxon>Viruses</taxon>
        <taxon>Duplodnaviria</taxon>
        <taxon>Heunggongvirae</taxon>
        <taxon>Uroviricota</taxon>
        <taxon>Caudoviricetes</taxon>
        <taxon>Chimalliviridae</taxon>
        <taxon>Wellingtonvirus</taxon>
        <taxon>Wellingtonvirus wellington</taxon>
    </lineage>
</organism>
<evidence type="ECO:0000313" key="1">
    <source>
        <dbReference type="EMBL" id="ANZ49458.1"/>
    </source>
</evidence>
<gene>
    <name evidence="1" type="ORF">KWAN_106</name>
</gene>
<dbReference type="OrthoDB" id="28875at10239"/>